<evidence type="ECO:0000313" key="3">
    <source>
        <dbReference type="Proteomes" id="UP000735302"/>
    </source>
</evidence>
<protein>
    <submittedName>
        <fullName evidence="2">Reverse transcriptase</fullName>
    </submittedName>
</protein>
<reference evidence="2 3" key="1">
    <citation type="journal article" date="2021" name="Elife">
        <title>Chloroplast acquisition without the gene transfer in kleptoplastic sea slugs, Plakobranchus ocellatus.</title>
        <authorList>
            <person name="Maeda T."/>
            <person name="Takahashi S."/>
            <person name="Yoshida T."/>
            <person name="Shimamura S."/>
            <person name="Takaki Y."/>
            <person name="Nagai Y."/>
            <person name="Toyoda A."/>
            <person name="Suzuki Y."/>
            <person name="Arimoto A."/>
            <person name="Ishii H."/>
            <person name="Satoh N."/>
            <person name="Nishiyama T."/>
            <person name="Hasebe M."/>
            <person name="Maruyama T."/>
            <person name="Minagawa J."/>
            <person name="Obokata J."/>
            <person name="Shigenobu S."/>
        </authorList>
    </citation>
    <scope>NUCLEOTIDE SEQUENCE [LARGE SCALE GENOMIC DNA]</scope>
</reference>
<keyword evidence="2" id="KW-0695">RNA-directed DNA polymerase</keyword>
<keyword evidence="2" id="KW-0548">Nucleotidyltransferase</keyword>
<dbReference type="Proteomes" id="UP000735302">
    <property type="component" value="Unassembled WGS sequence"/>
</dbReference>
<feature type="compositionally biased region" description="Basic and acidic residues" evidence="1">
    <location>
        <begin position="21"/>
        <end position="37"/>
    </location>
</feature>
<feature type="region of interest" description="Disordered" evidence="1">
    <location>
        <begin position="1"/>
        <end position="106"/>
    </location>
</feature>
<organism evidence="2 3">
    <name type="scientific">Plakobranchus ocellatus</name>
    <dbReference type="NCBI Taxonomy" id="259542"/>
    <lineage>
        <taxon>Eukaryota</taxon>
        <taxon>Metazoa</taxon>
        <taxon>Spiralia</taxon>
        <taxon>Lophotrochozoa</taxon>
        <taxon>Mollusca</taxon>
        <taxon>Gastropoda</taxon>
        <taxon>Heterobranchia</taxon>
        <taxon>Euthyneura</taxon>
        <taxon>Panpulmonata</taxon>
        <taxon>Sacoglossa</taxon>
        <taxon>Placobranchoidea</taxon>
        <taxon>Plakobranchidae</taxon>
        <taxon>Plakobranchus</taxon>
    </lineage>
</organism>
<accession>A0AAV3YL74</accession>
<keyword evidence="2" id="KW-0808">Transferase</keyword>
<dbReference type="AlphaFoldDB" id="A0AAV3YL74"/>
<name>A0AAV3YL74_9GAST</name>
<dbReference type="EMBL" id="BLXT01001244">
    <property type="protein sequence ID" value="GFN83884.1"/>
    <property type="molecule type" value="Genomic_DNA"/>
</dbReference>
<proteinExistence type="predicted"/>
<feature type="compositionally biased region" description="Polar residues" evidence="1">
    <location>
        <begin position="54"/>
        <end position="71"/>
    </location>
</feature>
<comment type="caution">
    <text evidence="2">The sequence shown here is derived from an EMBL/GenBank/DDBJ whole genome shotgun (WGS) entry which is preliminary data.</text>
</comment>
<evidence type="ECO:0000313" key="2">
    <source>
        <dbReference type="EMBL" id="GFN83884.1"/>
    </source>
</evidence>
<keyword evidence="3" id="KW-1185">Reference proteome</keyword>
<dbReference type="GO" id="GO:0003964">
    <property type="term" value="F:RNA-directed DNA polymerase activity"/>
    <property type="evidence" value="ECO:0007669"/>
    <property type="project" value="UniProtKB-KW"/>
</dbReference>
<sequence length="106" mass="12177">MHIDSNFQLRLSSSGHPGDQQIKKEEFVTVKGLWHEDPQDEDEMSDHSKDRLQRSAQSDRTSENQGQIQNHSAEEIHASDPDEELWQLLNANSQKIQFPPASTVRQ</sequence>
<feature type="compositionally biased region" description="Polar residues" evidence="1">
    <location>
        <begin position="1"/>
        <end position="15"/>
    </location>
</feature>
<evidence type="ECO:0000256" key="1">
    <source>
        <dbReference type="SAM" id="MobiDB-lite"/>
    </source>
</evidence>
<gene>
    <name evidence="2" type="ORF">PoB_001039000</name>
</gene>